<dbReference type="KEGG" id="crx:CRECT_0155"/>
<sequence length="339" mass="36494">MFGKKSARLKPILIALSPVVCFLFSMSIGHYEISAYEVLDMLFSKLTASEMRYGDMMQTVVFEVRLPRVILAMMVGCSLSVSGAVYQCVFKNPMASPNILGTSSGAGLGTALAIIFSFGAIYTQMISFAFGLLAVAITYAISAKIGRRGNLILVFVLTGILVSTVFQALISLVKYTADPYEKLPAITFWLMGSLSTAGKNDILIILIPFLLGIVPLFLMRWRLNILSLGDDDVKCLGIDVRNLRLIVIGCSTLLTASCVSVAGIIGWVGLIVPHIARMLVGSNFIALLPSSALIGATYLLLIDDAARGIFKAEIPLSILTALIGAPYFIYLLVKTKDAT</sequence>
<evidence type="ECO:0000256" key="2">
    <source>
        <dbReference type="ARBA" id="ARBA00007935"/>
    </source>
</evidence>
<evidence type="ECO:0000256" key="3">
    <source>
        <dbReference type="ARBA" id="ARBA00022448"/>
    </source>
</evidence>
<dbReference type="Gene3D" id="1.10.3470.10">
    <property type="entry name" value="ABC transporter involved in vitamin B12 uptake, BtuC"/>
    <property type="match status" value="1"/>
</dbReference>
<dbReference type="GO" id="GO:0033214">
    <property type="term" value="P:siderophore-iron import into cell"/>
    <property type="evidence" value="ECO:0007669"/>
    <property type="project" value="TreeGrafter"/>
</dbReference>
<keyword evidence="7 8" id="KW-0472">Membrane</keyword>
<evidence type="ECO:0000256" key="6">
    <source>
        <dbReference type="ARBA" id="ARBA00022989"/>
    </source>
</evidence>
<keyword evidence="5 8" id="KW-0812">Transmembrane</keyword>
<proteinExistence type="inferred from homology"/>
<protein>
    <submittedName>
        <fullName evidence="9">Iron ABC transporter, permease protein</fullName>
    </submittedName>
</protein>
<dbReference type="CDD" id="cd06550">
    <property type="entry name" value="TM_ABC_iron-siderophores_like"/>
    <property type="match status" value="1"/>
</dbReference>
<evidence type="ECO:0000256" key="5">
    <source>
        <dbReference type="ARBA" id="ARBA00022692"/>
    </source>
</evidence>
<dbReference type="InterPro" id="IPR037294">
    <property type="entry name" value="ABC_BtuC-like"/>
</dbReference>
<evidence type="ECO:0000256" key="8">
    <source>
        <dbReference type="SAM" id="Phobius"/>
    </source>
</evidence>
<dbReference type="FunFam" id="1.10.3470.10:FF:000001">
    <property type="entry name" value="Vitamin B12 ABC transporter permease BtuC"/>
    <property type="match status" value="1"/>
</dbReference>
<feature type="transmembrane region" description="Helical" evidence="8">
    <location>
        <begin position="125"/>
        <end position="143"/>
    </location>
</feature>
<name>A0A6G5QJH2_CAMRE</name>
<evidence type="ECO:0000256" key="4">
    <source>
        <dbReference type="ARBA" id="ARBA00022475"/>
    </source>
</evidence>
<comment type="similarity">
    <text evidence="2">Belongs to the binding-protein-dependent transport system permease family. FecCD subfamily.</text>
</comment>
<comment type="subcellular location">
    <subcellularLocation>
        <location evidence="1">Cell membrane</location>
        <topology evidence="1">Multi-pass membrane protein</topology>
    </subcellularLocation>
</comment>
<accession>A0A6G5QJH2</accession>
<keyword evidence="6 8" id="KW-1133">Transmembrane helix</keyword>
<keyword evidence="4" id="KW-1003">Cell membrane</keyword>
<evidence type="ECO:0000313" key="10">
    <source>
        <dbReference type="Proteomes" id="UP000502377"/>
    </source>
</evidence>
<feature type="transmembrane region" description="Helical" evidence="8">
    <location>
        <begin position="98"/>
        <end position="119"/>
    </location>
</feature>
<dbReference type="GO" id="GO:0022857">
    <property type="term" value="F:transmembrane transporter activity"/>
    <property type="evidence" value="ECO:0007669"/>
    <property type="project" value="InterPro"/>
</dbReference>
<organism evidence="9 10">
    <name type="scientific">Campylobacter rectus</name>
    <name type="common">Wolinella recta</name>
    <dbReference type="NCBI Taxonomy" id="203"/>
    <lineage>
        <taxon>Bacteria</taxon>
        <taxon>Pseudomonadati</taxon>
        <taxon>Campylobacterota</taxon>
        <taxon>Epsilonproteobacteria</taxon>
        <taxon>Campylobacterales</taxon>
        <taxon>Campylobacteraceae</taxon>
        <taxon>Campylobacter</taxon>
    </lineage>
</organism>
<feature type="transmembrane region" description="Helical" evidence="8">
    <location>
        <begin position="150"/>
        <end position="173"/>
    </location>
</feature>
<reference evidence="9 10" key="1">
    <citation type="submission" date="2016-07" db="EMBL/GenBank/DDBJ databases">
        <title>Comparative genomics of the Campylobacter concisus group.</title>
        <authorList>
            <person name="Miller W.G."/>
            <person name="Yee E."/>
            <person name="Chapman M.H."/>
            <person name="Huynh S."/>
            <person name="Bono J.L."/>
            <person name="On S.L.W."/>
            <person name="StLeger J."/>
            <person name="Foster G."/>
            <person name="Parker C.T."/>
        </authorList>
    </citation>
    <scope>NUCLEOTIDE SEQUENCE [LARGE SCALE GENOMIC DNA]</scope>
    <source>
        <strain evidence="9 10">ATCC 33238</strain>
    </source>
</reference>
<feature type="transmembrane region" description="Helical" evidence="8">
    <location>
        <begin position="12"/>
        <end position="31"/>
    </location>
</feature>
<feature type="transmembrane region" description="Helical" evidence="8">
    <location>
        <begin position="284"/>
        <end position="302"/>
    </location>
</feature>
<feature type="transmembrane region" description="Helical" evidence="8">
    <location>
        <begin position="66"/>
        <end position="86"/>
    </location>
</feature>
<feature type="transmembrane region" description="Helical" evidence="8">
    <location>
        <begin position="243"/>
        <end position="272"/>
    </location>
</feature>
<dbReference type="PANTHER" id="PTHR30472">
    <property type="entry name" value="FERRIC ENTEROBACTIN TRANSPORT SYSTEM PERMEASE PROTEIN"/>
    <property type="match status" value="1"/>
</dbReference>
<evidence type="ECO:0000256" key="1">
    <source>
        <dbReference type="ARBA" id="ARBA00004651"/>
    </source>
</evidence>
<evidence type="ECO:0000313" key="9">
    <source>
        <dbReference type="EMBL" id="QCD45863.1"/>
    </source>
</evidence>
<dbReference type="Pfam" id="PF01032">
    <property type="entry name" value="FecCD"/>
    <property type="match status" value="1"/>
</dbReference>
<feature type="transmembrane region" description="Helical" evidence="8">
    <location>
        <begin position="202"/>
        <end position="223"/>
    </location>
</feature>
<dbReference type="SUPFAM" id="SSF81345">
    <property type="entry name" value="ABC transporter involved in vitamin B12 uptake, BtuC"/>
    <property type="match status" value="1"/>
</dbReference>
<dbReference type="InterPro" id="IPR000522">
    <property type="entry name" value="ABC_transptr_permease_BtuC"/>
</dbReference>
<gene>
    <name evidence="9" type="ORF">CRECT_0155</name>
</gene>
<keyword evidence="3" id="KW-0813">Transport</keyword>
<evidence type="ECO:0000256" key="7">
    <source>
        <dbReference type="ARBA" id="ARBA00023136"/>
    </source>
</evidence>
<dbReference type="GO" id="GO:0005886">
    <property type="term" value="C:plasma membrane"/>
    <property type="evidence" value="ECO:0007669"/>
    <property type="project" value="UniProtKB-SubCell"/>
</dbReference>
<dbReference type="PANTHER" id="PTHR30472:SF70">
    <property type="entry name" value="MOLYBDATE IMPORT SYSTEM PERMEASE PROTEIN MOLB"/>
    <property type="match status" value="1"/>
</dbReference>
<dbReference type="EMBL" id="CP012543">
    <property type="protein sequence ID" value="QCD45863.1"/>
    <property type="molecule type" value="Genomic_DNA"/>
</dbReference>
<feature type="transmembrane region" description="Helical" evidence="8">
    <location>
        <begin position="314"/>
        <end position="333"/>
    </location>
</feature>
<dbReference type="Proteomes" id="UP000502377">
    <property type="component" value="Chromosome"/>
</dbReference>
<dbReference type="AlphaFoldDB" id="A0A6G5QJH2"/>
<dbReference type="RefSeq" id="WP_002943178.1">
    <property type="nucleotide sequence ID" value="NZ_CP012543.1"/>
</dbReference>